<comment type="caution">
    <text evidence="3">The sequence shown here is derived from an EMBL/GenBank/DDBJ whole genome shotgun (WGS) entry which is preliminary data.</text>
</comment>
<reference evidence="3 4" key="1">
    <citation type="submission" date="2019-03" db="EMBL/GenBank/DDBJ databases">
        <title>Genomic Encyclopedia of Type Strains, Phase IV (KMG-IV): sequencing the most valuable type-strain genomes for metagenomic binning, comparative biology and taxonomic classification.</title>
        <authorList>
            <person name="Goeker M."/>
        </authorList>
    </citation>
    <scope>NUCLEOTIDE SEQUENCE [LARGE SCALE GENOMIC DNA]</scope>
    <source>
        <strain evidence="3 4">DSM 100556</strain>
    </source>
</reference>
<sequence>MAEMQIQADPAKLRKIAGDVGSCHKNLLNNLQSSKSQVDSLKGVWTGEAATTFSSSFQKLLDKCDESLKTVAKLENALYESADSYERNEKAVQNEASKLPKLPNNMMR</sequence>
<evidence type="ECO:0000313" key="4">
    <source>
        <dbReference type="Proteomes" id="UP000295718"/>
    </source>
</evidence>
<dbReference type="SUPFAM" id="SSF140453">
    <property type="entry name" value="EsxAB dimer-like"/>
    <property type="match status" value="1"/>
</dbReference>
<keyword evidence="4" id="KW-1185">Reference proteome</keyword>
<dbReference type="STRING" id="1469948.GCA_000732725_01917"/>
<dbReference type="RefSeq" id="WP_031390613.1">
    <property type="nucleotide sequence ID" value="NZ_JPNB01000001.1"/>
</dbReference>
<organism evidence="3 4">
    <name type="scientific">Kineothrix alysoides</name>
    <dbReference type="NCBI Taxonomy" id="1469948"/>
    <lineage>
        <taxon>Bacteria</taxon>
        <taxon>Bacillati</taxon>
        <taxon>Bacillota</taxon>
        <taxon>Clostridia</taxon>
        <taxon>Lachnospirales</taxon>
        <taxon>Lachnospiraceae</taxon>
        <taxon>Kineothrix</taxon>
    </lineage>
</organism>
<evidence type="ECO:0000313" key="3">
    <source>
        <dbReference type="EMBL" id="TCL59036.1"/>
    </source>
</evidence>
<dbReference type="NCBIfam" id="TIGR03930">
    <property type="entry name" value="WXG100_ESAT6"/>
    <property type="match status" value="1"/>
</dbReference>
<protein>
    <recommendedName>
        <fullName evidence="1">ESAT-6-like protein</fullName>
    </recommendedName>
</protein>
<dbReference type="AlphaFoldDB" id="A0A4R1R152"/>
<evidence type="ECO:0000256" key="1">
    <source>
        <dbReference type="RuleBase" id="RU362001"/>
    </source>
</evidence>
<dbReference type="Pfam" id="PF06013">
    <property type="entry name" value="WXG100"/>
    <property type="match status" value="1"/>
</dbReference>
<proteinExistence type="inferred from homology"/>
<dbReference type="Proteomes" id="UP000295718">
    <property type="component" value="Unassembled WGS sequence"/>
</dbReference>
<evidence type="ECO:0000256" key="2">
    <source>
        <dbReference type="SAM" id="MobiDB-lite"/>
    </source>
</evidence>
<gene>
    <name evidence="3" type="ORF">EDD76_105212</name>
</gene>
<accession>A0A4R1R152</accession>
<dbReference type="Gene3D" id="1.10.287.1060">
    <property type="entry name" value="ESAT-6-like"/>
    <property type="match status" value="1"/>
</dbReference>
<dbReference type="EMBL" id="SLUO01000005">
    <property type="protein sequence ID" value="TCL59036.1"/>
    <property type="molecule type" value="Genomic_DNA"/>
</dbReference>
<dbReference type="InterPro" id="IPR010310">
    <property type="entry name" value="T7SS_ESAT-6-like"/>
</dbReference>
<dbReference type="OrthoDB" id="2005207at2"/>
<comment type="similarity">
    <text evidence="1">Belongs to the WXG100 family.</text>
</comment>
<dbReference type="InterPro" id="IPR036689">
    <property type="entry name" value="ESAT-6-like_sf"/>
</dbReference>
<name>A0A4R1R152_9FIRM</name>
<feature type="region of interest" description="Disordered" evidence="2">
    <location>
        <begin position="85"/>
        <end position="108"/>
    </location>
</feature>